<dbReference type="PANTHER" id="PTHR43603">
    <property type="entry name" value="COBW DOMAIN-CONTAINING PROTEIN DDB_G0274527"/>
    <property type="match status" value="1"/>
</dbReference>
<dbReference type="Pfam" id="PF02492">
    <property type="entry name" value="cobW"/>
    <property type="match status" value="1"/>
</dbReference>
<dbReference type="InterPro" id="IPR011629">
    <property type="entry name" value="CobW-like_C"/>
</dbReference>
<evidence type="ECO:0000313" key="4">
    <source>
        <dbReference type="Proteomes" id="UP000671960"/>
    </source>
</evidence>
<dbReference type="Gene3D" id="3.40.50.300">
    <property type="entry name" value="P-loop containing nucleotide triphosphate hydrolases"/>
    <property type="match status" value="1"/>
</dbReference>
<comment type="function">
    <text evidence="1">Zinc chaperone that directly transfers zinc cofactor to target proteins, thereby activating them. Zinc is transferred from the CXCC motif in the GTPase domain to the zinc binding site in target proteins in a process requiring GTP hydrolysis.</text>
</comment>
<proteinExistence type="predicted"/>
<feature type="domain" description="CobW C-terminal" evidence="2">
    <location>
        <begin position="251"/>
        <end position="371"/>
    </location>
</feature>
<dbReference type="SMART" id="SM00833">
    <property type="entry name" value="CobW_C"/>
    <property type="match status" value="1"/>
</dbReference>
<name>A0ABX7UUU3_9GAMM</name>
<dbReference type="InterPro" id="IPR027417">
    <property type="entry name" value="P-loop_NTPase"/>
</dbReference>
<dbReference type="SUPFAM" id="SSF90002">
    <property type="entry name" value="Hypothetical protein YjiA, C-terminal domain"/>
    <property type="match status" value="1"/>
</dbReference>
<dbReference type="SUPFAM" id="SSF52540">
    <property type="entry name" value="P-loop containing nucleoside triphosphate hydrolases"/>
    <property type="match status" value="1"/>
</dbReference>
<keyword evidence="4" id="KW-1185">Reference proteome</keyword>
<dbReference type="Pfam" id="PF07683">
    <property type="entry name" value="CobW_C"/>
    <property type="match status" value="1"/>
</dbReference>
<dbReference type="PANTHER" id="PTHR43603:SF1">
    <property type="entry name" value="ZINC-REGULATED GTPASE METALLOPROTEIN ACTIVATOR 1"/>
    <property type="match status" value="1"/>
</dbReference>
<dbReference type="InterPro" id="IPR003495">
    <property type="entry name" value="CobW/HypB/UreG_nucleotide-bd"/>
</dbReference>
<reference evidence="3 4" key="1">
    <citation type="submission" date="2020-03" db="EMBL/GenBank/DDBJ databases">
        <authorList>
            <person name="Bakhshi Ganjeh M."/>
        </authorList>
    </citation>
    <scope>NUCLEOTIDE SEQUENCE [LARGE SCALE GENOMIC DNA]</scope>
    <source>
        <strain evidence="4">Iran 50</strain>
    </source>
</reference>
<evidence type="ECO:0000313" key="3">
    <source>
        <dbReference type="EMBL" id="QTF09070.1"/>
    </source>
</evidence>
<evidence type="ECO:0000256" key="1">
    <source>
        <dbReference type="ARBA" id="ARBA00045658"/>
    </source>
</evidence>
<protein>
    <submittedName>
        <fullName evidence="3">GTP-binding protein</fullName>
    </submittedName>
</protein>
<dbReference type="RefSeq" id="WP_208227423.1">
    <property type="nucleotide sequence ID" value="NZ_CP050854.1"/>
</dbReference>
<evidence type="ECO:0000259" key="2">
    <source>
        <dbReference type="SMART" id="SM00833"/>
    </source>
</evidence>
<dbReference type="EMBL" id="CP050854">
    <property type="protein sequence ID" value="QTF09070.1"/>
    <property type="molecule type" value="Genomic_DNA"/>
</dbReference>
<sequence>MNKIPLTILNGFLGAGKTTLLKSLLAQAHQYAMPICVIVNDMSELDVDGVLIANTEIVDKRKRNLISISDDNISSADGIARLDRALADMLAENTPAHIVLETSGSSHPLPLIKYLRAHPSVALKGVIALVDAIMLEQDYAAGTALLPRLRSNLASGKRNIDNLLAEQIMFCSQLHLTKADRLSAEQVRDIAQAIHPLNPYVAILSCQWGNVRLNDLLSLPDYDFHRVEKLITELEAEVETPTPNGSPPYDIESRVIHDDRPFHPQRLWQVYHQRLGAGIHRSKGFFWLPGRDDLALLWNQAAGAIGLEFISYWKAGILNHQDNGLSQSERMILQQQLANQPGRFGDRCCRLTVIGQRRSLAYFVSALQTCFLTENEIAYWQRGGEFYDPWPKRVVKLRNRV</sequence>
<dbReference type="Proteomes" id="UP000671960">
    <property type="component" value="Chromosome"/>
</dbReference>
<organism evidence="3 4">
    <name type="scientific">Brenneria izadpanahii</name>
    <dbReference type="NCBI Taxonomy" id="2722756"/>
    <lineage>
        <taxon>Bacteria</taxon>
        <taxon>Pseudomonadati</taxon>
        <taxon>Pseudomonadota</taxon>
        <taxon>Gammaproteobacteria</taxon>
        <taxon>Enterobacterales</taxon>
        <taxon>Pectobacteriaceae</taxon>
        <taxon>Brenneria</taxon>
    </lineage>
</organism>
<dbReference type="InterPro" id="IPR051927">
    <property type="entry name" value="Zn_Chap_cDPG_Synth"/>
</dbReference>
<accession>A0ABX7UUU3</accession>
<gene>
    <name evidence="3" type="ORF">HC231_15030</name>
</gene>